<organism evidence="3 4">
    <name type="scientific">Ehrlichia ruminantium</name>
    <name type="common">heartwater rickettsia</name>
    <name type="synonym">Cowdria ruminantium</name>
    <dbReference type="NCBI Taxonomy" id="779"/>
    <lineage>
        <taxon>Bacteria</taxon>
        <taxon>Pseudomonadati</taxon>
        <taxon>Pseudomonadota</taxon>
        <taxon>Alphaproteobacteria</taxon>
        <taxon>Rickettsiales</taxon>
        <taxon>Anaplasmataceae</taxon>
        <taxon>Ehrlichia</taxon>
    </lineage>
</organism>
<proteinExistence type="predicted"/>
<dbReference type="PANTHER" id="PTHR35562:SF2">
    <property type="entry name" value="DNA ENDONUCLEASE SMRA-RELATED"/>
    <property type="match status" value="1"/>
</dbReference>
<name>A0AAE6QA56_EHRRU</name>
<feature type="compositionally biased region" description="Polar residues" evidence="1">
    <location>
        <begin position="60"/>
        <end position="76"/>
    </location>
</feature>
<evidence type="ECO:0000313" key="4">
    <source>
        <dbReference type="Proteomes" id="UP000422822"/>
    </source>
</evidence>
<dbReference type="InterPro" id="IPR036063">
    <property type="entry name" value="Smr_dom_sf"/>
</dbReference>
<evidence type="ECO:0000256" key="1">
    <source>
        <dbReference type="SAM" id="MobiDB-lite"/>
    </source>
</evidence>
<dbReference type="RefSeq" id="WP_158406465.1">
    <property type="nucleotide sequence ID" value="NZ_CP033454.1"/>
</dbReference>
<keyword evidence="4" id="KW-1185">Reference proteome</keyword>
<protein>
    <submittedName>
        <fullName evidence="3">Smr domain-containing protein</fullName>
    </submittedName>
</protein>
<reference evidence="3 4" key="1">
    <citation type="submission" date="2018-10" db="EMBL/GenBank/DDBJ databases">
        <title>Propagation and draft genome sequences of three atypical Erhlichia ruminantium isolates.</title>
        <authorList>
            <person name="Liebenberg J."/>
            <person name="Steyn H."/>
            <person name="Josemans A."/>
            <person name="Zweygarth E."/>
        </authorList>
    </citation>
    <scope>NUCLEOTIDE SEQUENCE [LARGE SCALE GENOMIC DNA]</scope>
    <source>
        <strain evidence="3 4">Omatjenne</strain>
    </source>
</reference>
<dbReference type="PROSITE" id="PS50828">
    <property type="entry name" value="SMR"/>
    <property type="match status" value="1"/>
</dbReference>
<dbReference type="Pfam" id="PF01713">
    <property type="entry name" value="Smr"/>
    <property type="match status" value="1"/>
</dbReference>
<dbReference type="Gene3D" id="3.30.1370.110">
    <property type="match status" value="1"/>
</dbReference>
<sequence>MSNYSDDVDGVALWSSIAATATPINNNKVIQKKQVKKYSTFCTNIFLQDSYYINNHTVLPNNTSKPNNQQSTTNGINLDKNTKKKIDKGKYHIDAVLDLHGYTLDTAYITLVNFIIKSYNTSKKCLLIITGWGSKSQGTNNSIKSNFNKWLHNEQIASLILYCKEAIGIHGGKGAFYLLIKSKKKSK</sequence>
<dbReference type="InterPro" id="IPR002625">
    <property type="entry name" value="Smr_dom"/>
</dbReference>
<evidence type="ECO:0000259" key="2">
    <source>
        <dbReference type="PROSITE" id="PS50828"/>
    </source>
</evidence>
<accession>A0AAE6QA56</accession>
<dbReference type="Proteomes" id="UP000422822">
    <property type="component" value="Chromosome"/>
</dbReference>
<evidence type="ECO:0000313" key="3">
    <source>
        <dbReference type="EMBL" id="QGR03292.1"/>
    </source>
</evidence>
<dbReference type="EMBL" id="CP033455">
    <property type="protein sequence ID" value="QGR03292.1"/>
    <property type="molecule type" value="Genomic_DNA"/>
</dbReference>
<dbReference type="AlphaFoldDB" id="A0AAE6QA56"/>
<gene>
    <name evidence="3" type="ORF">EDL80_01625</name>
</gene>
<feature type="region of interest" description="Disordered" evidence="1">
    <location>
        <begin position="60"/>
        <end position="79"/>
    </location>
</feature>
<dbReference type="PANTHER" id="PTHR35562">
    <property type="entry name" value="DNA ENDONUCLEASE SMRA-RELATED"/>
    <property type="match status" value="1"/>
</dbReference>
<dbReference type="SUPFAM" id="SSF160443">
    <property type="entry name" value="SMR domain-like"/>
    <property type="match status" value="1"/>
</dbReference>
<feature type="domain" description="Smr" evidence="2">
    <location>
        <begin position="97"/>
        <end position="181"/>
    </location>
</feature>